<protein>
    <recommendedName>
        <fullName evidence="3">HTH cro/C1-type domain-containing protein</fullName>
    </recommendedName>
</protein>
<name>A0A1B2HCC2_9PSEU</name>
<dbReference type="SUPFAM" id="SSF47413">
    <property type="entry name" value="lambda repressor-like DNA-binding domains"/>
    <property type="match status" value="1"/>
</dbReference>
<reference evidence="1 2" key="1">
    <citation type="submission" date="2016-07" db="EMBL/GenBank/DDBJ databases">
        <title>Complete genome sequence of the Lentzea guizhouensis DHS C013.</title>
        <authorList>
            <person name="Cao C."/>
        </authorList>
    </citation>
    <scope>NUCLEOTIDE SEQUENCE [LARGE SCALE GENOMIC DNA]</scope>
    <source>
        <strain evidence="1 2">DHS C013</strain>
    </source>
</reference>
<evidence type="ECO:0000313" key="2">
    <source>
        <dbReference type="Proteomes" id="UP000093053"/>
    </source>
</evidence>
<dbReference type="Proteomes" id="UP000093053">
    <property type="component" value="Chromosome"/>
</dbReference>
<dbReference type="EMBL" id="CP016793">
    <property type="protein sequence ID" value="ANZ35326.1"/>
    <property type="molecule type" value="Genomic_DNA"/>
</dbReference>
<dbReference type="STRING" id="1586287.BBK82_03725"/>
<evidence type="ECO:0008006" key="3">
    <source>
        <dbReference type="Google" id="ProtNLM"/>
    </source>
</evidence>
<accession>A0A1B2HCC2</accession>
<dbReference type="InterPro" id="IPR010982">
    <property type="entry name" value="Lambda_DNA-bd_dom_sf"/>
</dbReference>
<keyword evidence="2" id="KW-1185">Reference proteome</keyword>
<gene>
    <name evidence="1" type="ORF">BBK82_03725</name>
</gene>
<proteinExistence type="predicted"/>
<organism evidence="1 2">
    <name type="scientific">Lentzea guizhouensis</name>
    <dbReference type="NCBI Taxonomy" id="1586287"/>
    <lineage>
        <taxon>Bacteria</taxon>
        <taxon>Bacillati</taxon>
        <taxon>Actinomycetota</taxon>
        <taxon>Actinomycetes</taxon>
        <taxon>Pseudonocardiales</taxon>
        <taxon>Pseudonocardiaceae</taxon>
        <taxon>Lentzea</taxon>
    </lineage>
</organism>
<dbReference type="GO" id="GO:0003677">
    <property type="term" value="F:DNA binding"/>
    <property type="evidence" value="ECO:0007669"/>
    <property type="project" value="InterPro"/>
</dbReference>
<dbReference type="RefSeq" id="WP_065913742.1">
    <property type="nucleotide sequence ID" value="NZ_CP016793.1"/>
</dbReference>
<evidence type="ECO:0000313" key="1">
    <source>
        <dbReference type="EMBL" id="ANZ35326.1"/>
    </source>
</evidence>
<dbReference type="KEGG" id="led:BBK82_03725"/>
<sequence>MPQIAASDGLELIASEALAKYMRRRGESVRSLAIKVNASRAMIGRLRSGRQVRCRADVARVIEKELSLQEGQLFVAPIVSRVSPKDASDETVEVPAA</sequence>
<dbReference type="AlphaFoldDB" id="A0A1B2HCC2"/>